<name>A0A226DIM1_FOLCA</name>
<keyword evidence="1" id="KW-0472">Membrane</keyword>
<evidence type="ECO:0000313" key="2">
    <source>
        <dbReference type="EMBL" id="OXA45385.1"/>
    </source>
</evidence>
<gene>
    <name evidence="2" type="ORF">Fcan01_19949</name>
</gene>
<proteinExistence type="predicted"/>
<comment type="caution">
    <text evidence="2">The sequence shown here is derived from an EMBL/GenBank/DDBJ whole genome shotgun (WGS) entry which is preliminary data.</text>
</comment>
<dbReference type="AlphaFoldDB" id="A0A226DIM1"/>
<evidence type="ECO:0000256" key="1">
    <source>
        <dbReference type="SAM" id="Phobius"/>
    </source>
</evidence>
<feature type="transmembrane region" description="Helical" evidence="1">
    <location>
        <begin position="36"/>
        <end position="54"/>
    </location>
</feature>
<keyword evidence="3" id="KW-1185">Reference proteome</keyword>
<accession>A0A226DIM1</accession>
<dbReference type="EMBL" id="LNIX01000018">
    <property type="protein sequence ID" value="OXA45385.1"/>
    <property type="molecule type" value="Genomic_DNA"/>
</dbReference>
<dbReference type="Proteomes" id="UP000198287">
    <property type="component" value="Unassembled WGS sequence"/>
</dbReference>
<keyword evidence="1" id="KW-1133">Transmembrane helix</keyword>
<protein>
    <submittedName>
        <fullName evidence="2">Uncharacterized protein</fullName>
    </submittedName>
</protein>
<keyword evidence="1" id="KW-0812">Transmembrane</keyword>
<sequence length="124" mass="13805">MRGKSGHFSCNIDTFFKAGTFTNCDLVDIMTSGRELCTLFLMVALVIGLLHGLYTTSACNHGSQEYPSTQDEGWYEDDEYIYQEKGQGAMVTSSVEHKCAGGLHYSKRLGMCARWVKFARKVVG</sequence>
<evidence type="ECO:0000313" key="3">
    <source>
        <dbReference type="Proteomes" id="UP000198287"/>
    </source>
</evidence>
<organism evidence="2 3">
    <name type="scientific">Folsomia candida</name>
    <name type="common">Springtail</name>
    <dbReference type="NCBI Taxonomy" id="158441"/>
    <lineage>
        <taxon>Eukaryota</taxon>
        <taxon>Metazoa</taxon>
        <taxon>Ecdysozoa</taxon>
        <taxon>Arthropoda</taxon>
        <taxon>Hexapoda</taxon>
        <taxon>Collembola</taxon>
        <taxon>Entomobryomorpha</taxon>
        <taxon>Isotomoidea</taxon>
        <taxon>Isotomidae</taxon>
        <taxon>Proisotominae</taxon>
        <taxon>Folsomia</taxon>
    </lineage>
</organism>
<reference evidence="2 3" key="1">
    <citation type="submission" date="2015-12" db="EMBL/GenBank/DDBJ databases">
        <title>The genome of Folsomia candida.</title>
        <authorList>
            <person name="Faddeeva A."/>
            <person name="Derks M.F."/>
            <person name="Anvar Y."/>
            <person name="Smit S."/>
            <person name="Van Straalen N."/>
            <person name="Roelofs D."/>
        </authorList>
    </citation>
    <scope>NUCLEOTIDE SEQUENCE [LARGE SCALE GENOMIC DNA]</scope>
    <source>
        <strain evidence="2 3">VU population</strain>
        <tissue evidence="2">Whole body</tissue>
    </source>
</reference>